<gene>
    <name evidence="1" type="ORF">B1526_1289</name>
</gene>
<evidence type="ECO:0000313" key="1">
    <source>
        <dbReference type="EMBL" id="PAU67205.1"/>
    </source>
</evidence>
<name>A0A2A2EE54_9BIFI</name>
<comment type="caution">
    <text evidence="1">The sequence shown here is derived from an EMBL/GenBank/DDBJ whole genome shotgun (WGS) entry which is preliminary data.</text>
</comment>
<dbReference type="AlphaFoldDB" id="A0A2A2EE54"/>
<accession>A0A2A2EE54</accession>
<dbReference type="RefSeq" id="WP_095615277.1">
    <property type="nucleotide sequence ID" value="NZ_MVOH01000015.1"/>
</dbReference>
<sequence>MQPTATRIRDDIHDLREQAATLEELATRRIRIPHDGGRGMTSAPTPINLTAADLLDQTLALARMLATTAGLRYGRSMSVHGLLKGLDRDEPCAALATRTDAWDIVRLVDDAAWHARQLTEPEPSHRYVGVCERCGYGAWIPETQPINETDHRCVMCGHMSPIAQIAQAHELRLLTSGTIGTGAELRQQLRACGLPVNANTMRSWVKRGRLKPVGTNDEGIPVFALADILLLRRGLDKRGCNA</sequence>
<reference evidence="1 2" key="1">
    <citation type="journal article" date="2017" name="ISME J.">
        <title>Unveiling bifidobacterial biogeography across the mammalian branch of the tree of life.</title>
        <authorList>
            <person name="Milani C."/>
            <person name="Mangifesta M."/>
            <person name="Mancabelli L."/>
            <person name="Lugli G.A."/>
            <person name="James K."/>
            <person name="Duranti S."/>
            <person name="Turroni F."/>
            <person name="Ferrario C."/>
            <person name="Ossiprandi M.C."/>
            <person name="van Sinderen D."/>
            <person name="Ventura M."/>
        </authorList>
    </citation>
    <scope>NUCLEOTIDE SEQUENCE [LARGE SCALE GENOMIC DNA]</scope>
    <source>
        <strain evidence="2">Ham19E</strain>
    </source>
</reference>
<dbReference type="EMBL" id="MVOH01000015">
    <property type="protein sequence ID" value="PAU67205.1"/>
    <property type="molecule type" value="Genomic_DNA"/>
</dbReference>
<evidence type="ECO:0008006" key="3">
    <source>
        <dbReference type="Google" id="ProtNLM"/>
    </source>
</evidence>
<keyword evidence="2" id="KW-1185">Reference proteome</keyword>
<proteinExistence type="predicted"/>
<organism evidence="1 2">
    <name type="scientific">Bifidobacterium criceti</name>
    <dbReference type="NCBI Taxonomy" id="1960969"/>
    <lineage>
        <taxon>Bacteria</taxon>
        <taxon>Bacillati</taxon>
        <taxon>Actinomycetota</taxon>
        <taxon>Actinomycetes</taxon>
        <taxon>Bifidobacteriales</taxon>
        <taxon>Bifidobacteriaceae</taxon>
        <taxon>Bifidobacterium</taxon>
    </lineage>
</organism>
<dbReference type="OrthoDB" id="3234149at2"/>
<evidence type="ECO:0000313" key="2">
    <source>
        <dbReference type="Proteomes" id="UP000218399"/>
    </source>
</evidence>
<dbReference type="Proteomes" id="UP000218399">
    <property type="component" value="Unassembled WGS sequence"/>
</dbReference>
<protein>
    <recommendedName>
        <fullName evidence="3">PhnA protein</fullName>
    </recommendedName>
</protein>